<dbReference type="EMBL" id="WNDP01000027">
    <property type="protein sequence ID" value="KAF1026183.1"/>
    <property type="molecule type" value="Genomic_DNA"/>
</dbReference>
<proteinExistence type="predicted"/>
<gene>
    <name evidence="2" type="ORF">GAK29_01445</name>
</gene>
<comment type="caution">
    <text evidence="2">The sequence shown here is derived from an EMBL/GenBank/DDBJ whole genome shotgun (WGS) entry which is preliminary data.</text>
</comment>
<feature type="region of interest" description="Disordered" evidence="1">
    <location>
        <begin position="1"/>
        <end position="20"/>
    </location>
</feature>
<reference evidence="3" key="1">
    <citation type="journal article" date="2020" name="MBio">
        <title>Horizontal gene transfer to a defensive symbiont with a reduced genome amongst a multipartite beetle microbiome.</title>
        <authorList>
            <person name="Waterworth S.C."/>
            <person name="Florez L.V."/>
            <person name="Rees E.R."/>
            <person name="Hertweck C."/>
            <person name="Kaltenpoth M."/>
            <person name="Kwan J.C."/>
        </authorList>
    </citation>
    <scope>NUCLEOTIDE SEQUENCE [LARGE SCALE GENOMIC DNA]</scope>
</reference>
<evidence type="ECO:0000256" key="1">
    <source>
        <dbReference type="SAM" id="MobiDB-lite"/>
    </source>
</evidence>
<dbReference type="AlphaFoldDB" id="A0A833TZG7"/>
<evidence type="ECO:0000313" key="3">
    <source>
        <dbReference type="Proteomes" id="UP000490535"/>
    </source>
</evidence>
<accession>A0A833TZG7</accession>
<name>A0A833TZG7_ACIBZ</name>
<evidence type="ECO:0000313" key="2">
    <source>
        <dbReference type="EMBL" id="KAF1026183.1"/>
    </source>
</evidence>
<sequence length="49" mass="5495">MAMKKPAKQTPNKPPKNEVKINEVEGISLTDAVQIKRPKRKVITGKPKK</sequence>
<protein>
    <submittedName>
        <fullName evidence="2">Uncharacterized protein</fullName>
    </submittedName>
</protein>
<dbReference type="Proteomes" id="UP000490535">
    <property type="component" value="Unassembled WGS sequence"/>
</dbReference>
<organism evidence="2 3">
    <name type="scientific">Acinetobacter bereziniae</name>
    <name type="common">Acinetobacter genomosp. 10</name>
    <dbReference type="NCBI Taxonomy" id="106648"/>
    <lineage>
        <taxon>Bacteria</taxon>
        <taxon>Pseudomonadati</taxon>
        <taxon>Pseudomonadota</taxon>
        <taxon>Gammaproteobacteria</taxon>
        <taxon>Moraxellales</taxon>
        <taxon>Moraxellaceae</taxon>
        <taxon>Acinetobacter</taxon>
    </lineage>
</organism>